<reference evidence="3" key="2">
    <citation type="journal article" date="2021" name="PeerJ">
        <title>Extensive microbial diversity within the chicken gut microbiome revealed by metagenomics and culture.</title>
        <authorList>
            <person name="Gilroy R."/>
            <person name="Ravi A."/>
            <person name="Getino M."/>
            <person name="Pursley I."/>
            <person name="Horton D.L."/>
            <person name="Alikhan N.F."/>
            <person name="Baker D."/>
            <person name="Gharbi K."/>
            <person name="Hall N."/>
            <person name="Watson M."/>
            <person name="Adriaenssens E.M."/>
            <person name="Foster-Nyarko E."/>
            <person name="Jarju S."/>
            <person name="Secka A."/>
            <person name="Antonio M."/>
            <person name="Oren A."/>
            <person name="Chaudhuri R.R."/>
            <person name="La Ragione R."/>
            <person name="Hildebrand F."/>
            <person name="Pallen M.J."/>
        </authorList>
    </citation>
    <scope>NUCLEOTIDE SEQUENCE</scope>
    <source>
        <strain evidence="3">CHK195-4489</strain>
    </source>
</reference>
<dbReference type="GO" id="GO:0005829">
    <property type="term" value="C:cytosol"/>
    <property type="evidence" value="ECO:0007669"/>
    <property type="project" value="TreeGrafter"/>
</dbReference>
<dbReference type="InterPro" id="IPR029479">
    <property type="entry name" value="Nitroreductase"/>
</dbReference>
<dbReference type="Pfam" id="PF00881">
    <property type="entry name" value="Nitroreductase"/>
    <property type="match status" value="1"/>
</dbReference>
<dbReference type="PANTHER" id="PTHR23026">
    <property type="entry name" value="NADPH NITROREDUCTASE"/>
    <property type="match status" value="1"/>
</dbReference>
<dbReference type="SUPFAM" id="SSF55469">
    <property type="entry name" value="FMN-dependent nitroreductase-like"/>
    <property type="match status" value="1"/>
</dbReference>
<dbReference type="Proteomes" id="UP000824089">
    <property type="component" value="Unassembled WGS sequence"/>
</dbReference>
<accession>A0A9D1LAZ3</accession>
<evidence type="ECO:0000313" key="4">
    <source>
        <dbReference type="Proteomes" id="UP000824089"/>
    </source>
</evidence>
<feature type="domain" description="Nitroreductase" evidence="2">
    <location>
        <begin position="8"/>
        <end position="153"/>
    </location>
</feature>
<keyword evidence="1" id="KW-0520">NAD</keyword>
<dbReference type="InterPro" id="IPR000415">
    <property type="entry name" value="Nitroreductase-like"/>
</dbReference>
<dbReference type="AlphaFoldDB" id="A0A9D1LAZ3"/>
<dbReference type="EMBL" id="DVMM01000112">
    <property type="protein sequence ID" value="HIU29738.1"/>
    <property type="molecule type" value="Genomic_DNA"/>
</dbReference>
<organism evidence="3 4">
    <name type="scientific">Candidatus Egerieisoma faecipullorum</name>
    <dbReference type="NCBI Taxonomy" id="2840963"/>
    <lineage>
        <taxon>Bacteria</taxon>
        <taxon>Bacillati</taxon>
        <taxon>Bacillota</taxon>
        <taxon>Clostridia</taxon>
        <taxon>Eubacteriales</taxon>
        <taxon>Clostridiaceae</taxon>
        <taxon>Clostridiaceae incertae sedis</taxon>
        <taxon>Candidatus Egerieisoma</taxon>
    </lineage>
</organism>
<gene>
    <name evidence="3" type="ORF">IAD50_05515</name>
</gene>
<evidence type="ECO:0000259" key="2">
    <source>
        <dbReference type="Pfam" id="PF00881"/>
    </source>
</evidence>
<proteinExistence type="predicted"/>
<name>A0A9D1LAZ3_9CLOT</name>
<dbReference type="CDD" id="cd02136">
    <property type="entry name" value="PnbA_NfnB-like"/>
    <property type="match status" value="1"/>
</dbReference>
<dbReference type="GO" id="GO:0046256">
    <property type="term" value="P:2,4,6-trinitrotoluene catabolic process"/>
    <property type="evidence" value="ECO:0007669"/>
    <property type="project" value="TreeGrafter"/>
</dbReference>
<comment type="caution">
    <text evidence="3">The sequence shown here is derived from an EMBL/GenBank/DDBJ whole genome shotgun (WGS) entry which is preliminary data.</text>
</comment>
<evidence type="ECO:0000313" key="3">
    <source>
        <dbReference type="EMBL" id="HIU29738.1"/>
    </source>
</evidence>
<dbReference type="GO" id="GO:0046857">
    <property type="term" value="F:oxidoreductase activity, acting on other nitrogenous compounds as donors, with NAD or NADP as acceptor"/>
    <property type="evidence" value="ECO:0007669"/>
    <property type="project" value="TreeGrafter"/>
</dbReference>
<dbReference type="InterPro" id="IPR050627">
    <property type="entry name" value="Nitroreductase/BluB"/>
</dbReference>
<dbReference type="Gene3D" id="3.40.109.10">
    <property type="entry name" value="NADH Oxidase"/>
    <property type="match status" value="1"/>
</dbReference>
<reference evidence="3" key="1">
    <citation type="submission" date="2020-10" db="EMBL/GenBank/DDBJ databases">
        <authorList>
            <person name="Gilroy R."/>
        </authorList>
    </citation>
    <scope>NUCLEOTIDE SEQUENCE</scope>
    <source>
        <strain evidence="3">CHK195-4489</strain>
    </source>
</reference>
<sequence length="174" mass="19371">MDAIENLMTRRSVRRFTDRRISLEDLETITNAARMAPSGMNRQLWKFTVLKNKELMTELAHRISDSLGRDYQYNFYGPDTLILVSNAKDNPHGQADCACALENIFLAAHALGIGSVWINQLNGICDEPAVRAVLTKLQIPENHIVWGMAALGYAEEKSAAADKKPAAETVGWIL</sequence>
<dbReference type="PANTHER" id="PTHR23026:SF125">
    <property type="entry name" value="OXYGEN-INSENSITIVE NAD(P)H NITROREDUCTASE"/>
    <property type="match status" value="1"/>
</dbReference>
<evidence type="ECO:0000256" key="1">
    <source>
        <dbReference type="ARBA" id="ARBA00023027"/>
    </source>
</evidence>
<protein>
    <submittedName>
        <fullName evidence="3">Nitroreductase</fullName>
    </submittedName>
</protein>